<dbReference type="EMBL" id="BART01000301">
    <property type="protein sequence ID" value="GAG70106.1"/>
    <property type="molecule type" value="Genomic_DNA"/>
</dbReference>
<sequence length="177" mass="19393">MACNITTQKRRKHWQGLDAENAPCKAGTGYANNGSMAREYWIEFDTVQTHPSFLFLNAGLLMTFEAPTLPASVTGEWFYRTFLPLREVGLTVTGWNAVQNIGGVSFTVFQQLNVIYFDLVGGGNLWWEQASAIRTTPSIISTAVFGEFVQVSPSPGQPPNIKGGAVMTPLKACHDCT</sequence>
<protein>
    <submittedName>
        <fullName evidence="1">Uncharacterized protein</fullName>
    </submittedName>
</protein>
<gene>
    <name evidence="1" type="ORF">S01H4_01609</name>
</gene>
<dbReference type="AlphaFoldDB" id="X1BDN9"/>
<name>X1BDN9_9ZZZZ</name>
<proteinExistence type="predicted"/>
<comment type="caution">
    <text evidence="1">The sequence shown here is derived from an EMBL/GenBank/DDBJ whole genome shotgun (WGS) entry which is preliminary data.</text>
</comment>
<accession>X1BDN9</accession>
<reference evidence="1" key="1">
    <citation type="journal article" date="2014" name="Front. Microbiol.">
        <title>High frequency of phylogenetically diverse reductive dehalogenase-homologous genes in deep subseafloor sedimentary metagenomes.</title>
        <authorList>
            <person name="Kawai M."/>
            <person name="Futagami T."/>
            <person name="Toyoda A."/>
            <person name="Takaki Y."/>
            <person name="Nishi S."/>
            <person name="Hori S."/>
            <person name="Arai W."/>
            <person name="Tsubouchi T."/>
            <person name="Morono Y."/>
            <person name="Uchiyama I."/>
            <person name="Ito T."/>
            <person name="Fujiyama A."/>
            <person name="Inagaki F."/>
            <person name="Takami H."/>
        </authorList>
    </citation>
    <scope>NUCLEOTIDE SEQUENCE</scope>
    <source>
        <strain evidence="1">Expedition CK06-06</strain>
    </source>
</reference>
<organism evidence="1">
    <name type="scientific">marine sediment metagenome</name>
    <dbReference type="NCBI Taxonomy" id="412755"/>
    <lineage>
        <taxon>unclassified sequences</taxon>
        <taxon>metagenomes</taxon>
        <taxon>ecological metagenomes</taxon>
    </lineage>
</organism>
<evidence type="ECO:0000313" key="1">
    <source>
        <dbReference type="EMBL" id="GAG70106.1"/>
    </source>
</evidence>